<comment type="caution">
    <text evidence="2">The sequence shown here is derived from an EMBL/GenBank/DDBJ whole genome shotgun (WGS) entry which is preliminary data.</text>
</comment>
<proteinExistence type="predicted"/>
<evidence type="ECO:0000313" key="3">
    <source>
        <dbReference type="Proteomes" id="UP000280791"/>
    </source>
</evidence>
<accession>A0A497YVG4</accession>
<organism evidence="2 3">
    <name type="scientific">Planococcus citreus</name>
    <dbReference type="NCBI Taxonomy" id="1373"/>
    <lineage>
        <taxon>Bacteria</taxon>
        <taxon>Bacillati</taxon>
        <taxon>Bacillota</taxon>
        <taxon>Bacilli</taxon>
        <taxon>Bacillales</taxon>
        <taxon>Caryophanaceae</taxon>
        <taxon>Planococcus</taxon>
    </lineage>
</organism>
<dbReference type="Proteomes" id="UP000280791">
    <property type="component" value="Unassembled WGS sequence"/>
</dbReference>
<feature type="transmembrane region" description="Helical" evidence="1">
    <location>
        <begin position="192"/>
        <end position="212"/>
    </location>
</feature>
<evidence type="ECO:0008006" key="4">
    <source>
        <dbReference type="Google" id="ProtNLM"/>
    </source>
</evidence>
<dbReference type="OrthoDB" id="875405at2"/>
<name>A0A497YVG4_9BACL</name>
<feature type="transmembrane region" description="Helical" evidence="1">
    <location>
        <begin position="97"/>
        <end position="121"/>
    </location>
</feature>
<sequence length="340" mass="38046">MFVMRQTNYAKWAFAFLLLVLTSNLLIYRSPISSNVIPEDAFWLVAGSLVDFGVVIPLLMLASFRLNAKQLLTVLAAGLIAARIIIPALYFEPFAPLFYIGVGIEVLVLAAELALLGLLLIHIPKIRRSMRNHAASPLFALFPAVHANIKPNPLIHIILSEALAFYYAFFTWKKQPPEGPSAITLHKNTSSIAFNIMLIHAIIIETIGIHWWLHDKSALLSIVLLVLNVYSVIYFIGDIQATRLNPLTIRNGNLNVSLGLNKRISVPLDSIETVRWGAKPETHALEFVAKDFEEPEPQVVIDFYTPQQAVLFFGKTRAVSQIALKVDDPEKLRRLLNPIK</sequence>
<dbReference type="AlphaFoldDB" id="A0A497YVG4"/>
<feature type="transmembrane region" description="Helical" evidence="1">
    <location>
        <begin position="41"/>
        <end position="64"/>
    </location>
</feature>
<dbReference type="RefSeq" id="WP_121298418.1">
    <property type="nucleotide sequence ID" value="NZ_QBEW01000060.1"/>
</dbReference>
<protein>
    <recommendedName>
        <fullName evidence="4">Beta-carotene 15,15'-monooxygenase</fullName>
    </recommendedName>
</protein>
<dbReference type="EMBL" id="RCCP01000001">
    <property type="protein sequence ID" value="RLJ90894.1"/>
    <property type="molecule type" value="Genomic_DNA"/>
</dbReference>
<gene>
    <name evidence="2" type="ORF">DFR62_1050</name>
</gene>
<reference evidence="2 3" key="1">
    <citation type="submission" date="2018-10" db="EMBL/GenBank/DDBJ databases">
        <title>Genomic Encyclopedia of Type Strains, Phase IV (KMG-IV): sequencing the most valuable type-strain genomes for metagenomic binning, comparative biology and taxonomic classification.</title>
        <authorList>
            <person name="Goeker M."/>
        </authorList>
    </citation>
    <scope>NUCLEOTIDE SEQUENCE [LARGE SCALE GENOMIC DNA]</scope>
    <source>
        <strain evidence="2 3">DSM 20549</strain>
    </source>
</reference>
<feature type="transmembrane region" description="Helical" evidence="1">
    <location>
        <begin position="12"/>
        <end position="29"/>
    </location>
</feature>
<keyword evidence="1" id="KW-0472">Membrane</keyword>
<feature type="transmembrane region" description="Helical" evidence="1">
    <location>
        <begin position="71"/>
        <end position="91"/>
    </location>
</feature>
<keyword evidence="1" id="KW-0812">Transmembrane</keyword>
<feature type="transmembrane region" description="Helical" evidence="1">
    <location>
        <begin position="218"/>
        <end position="237"/>
    </location>
</feature>
<evidence type="ECO:0000313" key="2">
    <source>
        <dbReference type="EMBL" id="RLJ90894.1"/>
    </source>
</evidence>
<evidence type="ECO:0000256" key="1">
    <source>
        <dbReference type="SAM" id="Phobius"/>
    </source>
</evidence>
<keyword evidence="1" id="KW-1133">Transmembrane helix</keyword>
<keyword evidence="3" id="KW-1185">Reference proteome</keyword>